<reference evidence="4 5" key="1">
    <citation type="submission" date="2020-08" db="EMBL/GenBank/DDBJ databases">
        <title>Plant Genome Project.</title>
        <authorList>
            <person name="Zhang R.-G."/>
        </authorList>
    </citation>
    <scope>NUCLEOTIDE SEQUENCE [LARGE SCALE GENOMIC DNA]</scope>
    <source>
        <tissue evidence="4">Rhizome</tissue>
    </source>
</reference>
<feature type="region of interest" description="Disordered" evidence="2">
    <location>
        <begin position="144"/>
        <end position="188"/>
    </location>
</feature>
<feature type="compositionally biased region" description="Polar residues" evidence="2">
    <location>
        <begin position="343"/>
        <end position="371"/>
    </location>
</feature>
<dbReference type="Proteomes" id="UP000734854">
    <property type="component" value="Unassembled WGS sequence"/>
</dbReference>
<evidence type="ECO:0000256" key="1">
    <source>
        <dbReference type="PROSITE-ProRule" id="PRU00042"/>
    </source>
</evidence>
<feature type="compositionally biased region" description="Basic residues" evidence="2">
    <location>
        <begin position="166"/>
        <end position="176"/>
    </location>
</feature>
<dbReference type="GO" id="GO:0008270">
    <property type="term" value="F:zinc ion binding"/>
    <property type="evidence" value="ECO:0007669"/>
    <property type="project" value="UniProtKB-KW"/>
</dbReference>
<proteinExistence type="predicted"/>
<feature type="domain" description="C2H2-type" evidence="3">
    <location>
        <begin position="264"/>
        <end position="291"/>
    </location>
</feature>
<accession>A0A8J5HQ36</accession>
<gene>
    <name evidence="4" type="ORF">ZIOFF_006691</name>
</gene>
<evidence type="ECO:0000259" key="3">
    <source>
        <dbReference type="PROSITE" id="PS50157"/>
    </source>
</evidence>
<dbReference type="InterPro" id="IPR013087">
    <property type="entry name" value="Znf_C2H2_type"/>
</dbReference>
<dbReference type="PANTHER" id="PTHR47591">
    <property type="entry name" value="ZINC FINGER PROTEIN ZAT2-RELATED"/>
    <property type="match status" value="1"/>
</dbReference>
<keyword evidence="5" id="KW-1185">Reference proteome</keyword>
<evidence type="ECO:0000313" key="5">
    <source>
        <dbReference type="Proteomes" id="UP000734854"/>
    </source>
</evidence>
<dbReference type="AlphaFoldDB" id="A0A8J5HQ36"/>
<dbReference type="PROSITE" id="PS50157">
    <property type="entry name" value="ZINC_FINGER_C2H2_2"/>
    <property type="match status" value="3"/>
</dbReference>
<dbReference type="Pfam" id="PF13912">
    <property type="entry name" value="zf-C2H2_6"/>
    <property type="match status" value="3"/>
</dbReference>
<keyword evidence="1" id="KW-0862">Zinc</keyword>
<dbReference type="InterPro" id="IPR036236">
    <property type="entry name" value="Znf_C2H2_sf"/>
</dbReference>
<sequence>MEVGIGVCCSDSIAGAAVEVSSLVPGSRKGKAERRQLRPRNPARSISYCSSILRGLSGRIFGVGFFAAFGVSETDRKVLGSLMGAEAMEEKSCATHLRIRIKPLTKKTLPPAEAAEGSTCPECGKSFPSDKALFGHLRCHPERDYRGAAPPPAAKDKNPSPPPRAPVKRPTAKRGRKELDFSSEDDGGGNDVFEAAAAASAATILTYIAAGKKLPRSDFDELDEYVTEISSCRRSNKARVEDLETESLEFASSSSVTAKDRRRYVCTICFKTFSSHQALGGHRASHNKTEKTNNSTSNGLKKAENDAAAAVTEHRCKSCNLSFSSGQALGGHQRRHFHEAAAQQATHRASTSPSCDGSASLGTPSPATSGRSEIDLNQMPCLESDEN</sequence>
<dbReference type="EMBL" id="JACMSC010000002">
    <property type="protein sequence ID" value="KAG6532837.1"/>
    <property type="molecule type" value="Genomic_DNA"/>
</dbReference>
<evidence type="ECO:0000313" key="4">
    <source>
        <dbReference type="EMBL" id="KAG6532837.1"/>
    </source>
</evidence>
<protein>
    <recommendedName>
        <fullName evidence="3">C2H2-type domain-containing protein</fullName>
    </recommendedName>
</protein>
<feature type="domain" description="C2H2-type" evidence="3">
    <location>
        <begin position="118"/>
        <end position="145"/>
    </location>
</feature>
<name>A0A8J5HQ36_ZINOF</name>
<keyword evidence="1" id="KW-0479">Metal-binding</keyword>
<feature type="region of interest" description="Disordered" evidence="2">
    <location>
        <begin position="280"/>
        <end position="306"/>
    </location>
</feature>
<keyword evidence="1" id="KW-0863">Zinc-finger</keyword>
<evidence type="ECO:0000256" key="2">
    <source>
        <dbReference type="SAM" id="MobiDB-lite"/>
    </source>
</evidence>
<comment type="caution">
    <text evidence="4">The sequence shown here is derived from an EMBL/GenBank/DDBJ whole genome shotgun (WGS) entry which is preliminary data.</text>
</comment>
<feature type="compositionally biased region" description="Pro residues" evidence="2">
    <location>
        <begin position="149"/>
        <end position="165"/>
    </location>
</feature>
<dbReference type="PROSITE" id="PS00028">
    <property type="entry name" value="ZINC_FINGER_C2H2_1"/>
    <property type="match status" value="3"/>
</dbReference>
<dbReference type="SUPFAM" id="SSF57667">
    <property type="entry name" value="beta-beta-alpha zinc fingers"/>
    <property type="match status" value="1"/>
</dbReference>
<feature type="domain" description="C2H2-type" evidence="3">
    <location>
        <begin position="314"/>
        <end position="341"/>
    </location>
</feature>
<feature type="region of interest" description="Disordered" evidence="2">
    <location>
        <begin position="330"/>
        <end position="387"/>
    </location>
</feature>
<organism evidence="4 5">
    <name type="scientific">Zingiber officinale</name>
    <name type="common">Ginger</name>
    <name type="synonym">Amomum zingiber</name>
    <dbReference type="NCBI Taxonomy" id="94328"/>
    <lineage>
        <taxon>Eukaryota</taxon>
        <taxon>Viridiplantae</taxon>
        <taxon>Streptophyta</taxon>
        <taxon>Embryophyta</taxon>
        <taxon>Tracheophyta</taxon>
        <taxon>Spermatophyta</taxon>
        <taxon>Magnoliopsida</taxon>
        <taxon>Liliopsida</taxon>
        <taxon>Zingiberales</taxon>
        <taxon>Zingiberaceae</taxon>
        <taxon>Zingiber</taxon>
    </lineage>
</organism>
<dbReference type="SMART" id="SM00355">
    <property type="entry name" value="ZnF_C2H2"/>
    <property type="match status" value="3"/>
</dbReference>
<dbReference type="Gene3D" id="3.30.160.60">
    <property type="entry name" value="Classic Zinc Finger"/>
    <property type="match status" value="1"/>
</dbReference>
<dbReference type="PANTHER" id="PTHR47591:SF1">
    <property type="entry name" value="ZINC FINGER PROTEIN ZAT2-RELATED"/>
    <property type="match status" value="1"/>
</dbReference>